<evidence type="ECO:0000256" key="8">
    <source>
        <dbReference type="ARBA" id="ARBA00022853"/>
    </source>
</evidence>
<name>Q6CMI7_KLULA</name>
<reference evidence="15 16" key="1">
    <citation type="journal article" date="2004" name="Nature">
        <title>Genome evolution in yeasts.</title>
        <authorList>
            <consortium name="Genolevures"/>
            <person name="Dujon B."/>
            <person name="Sherman D."/>
            <person name="Fischer G."/>
            <person name="Durrens P."/>
            <person name="Casaregola S."/>
            <person name="Lafontaine I."/>
            <person name="de Montigny J."/>
            <person name="Marck C."/>
            <person name="Neuveglise C."/>
            <person name="Talla E."/>
            <person name="Goffard N."/>
            <person name="Frangeul L."/>
            <person name="Aigle M."/>
            <person name="Anthouard V."/>
            <person name="Babour A."/>
            <person name="Barbe V."/>
            <person name="Barnay S."/>
            <person name="Blanchin S."/>
            <person name="Beckerich J.M."/>
            <person name="Beyne E."/>
            <person name="Bleykasten C."/>
            <person name="Boisrame A."/>
            <person name="Boyer J."/>
            <person name="Cattolico L."/>
            <person name="Confanioleri F."/>
            <person name="de Daruvar A."/>
            <person name="Despons L."/>
            <person name="Fabre E."/>
            <person name="Fairhead C."/>
            <person name="Ferry-Dumazet H."/>
            <person name="Groppi A."/>
            <person name="Hantraye F."/>
            <person name="Hennequin C."/>
            <person name="Jauniaux N."/>
            <person name="Joyet P."/>
            <person name="Kachouri R."/>
            <person name="Kerrest A."/>
            <person name="Koszul R."/>
            <person name="Lemaire M."/>
            <person name="Lesur I."/>
            <person name="Ma L."/>
            <person name="Muller H."/>
            <person name="Nicaud J.M."/>
            <person name="Nikolski M."/>
            <person name="Oztas S."/>
            <person name="Ozier-Kalogeropoulos O."/>
            <person name="Pellenz S."/>
            <person name="Potier S."/>
            <person name="Richard G.F."/>
            <person name="Straub M.L."/>
            <person name="Suleau A."/>
            <person name="Swennene D."/>
            <person name="Tekaia F."/>
            <person name="Wesolowski-Louvel M."/>
            <person name="Westhof E."/>
            <person name="Wirth B."/>
            <person name="Zeniou-Meyer M."/>
            <person name="Zivanovic I."/>
            <person name="Bolotin-Fukuhara M."/>
            <person name="Thierry A."/>
            <person name="Bouchier C."/>
            <person name="Caudron B."/>
            <person name="Scarpelli C."/>
            <person name="Gaillardin C."/>
            <person name="Weissenbach J."/>
            <person name="Wincker P."/>
            <person name="Souciet J.L."/>
        </authorList>
    </citation>
    <scope>NUCLEOTIDE SEQUENCE [LARGE SCALE GENOMIC DNA]</scope>
    <source>
        <strain evidence="16">ATCC 8585 / CBS 2359 / DSM 70799 / NBRC 1267 / NRRL Y-1140 / WM37</strain>
    </source>
</reference>
<evidence type="ECO:0000256" key="7">
    <source>
        <dbReference type="ARBA" id="ARBA00022833"/>
    </source>
</evidence>
<keyword evidence="9" id="KW-0007">Acetylation</keyword>
<dbReference type="GO" id="GO:0003712">
    <property type="term" value="F:transcription coregulator activity"/>
    <property type="evidence" value="ECO:0007669"/>
    <property type="project" value="TreeGrafter"/>
</dbReference>
<comment type="subcellular location">
    <subcellularLocation>
        <location evidence="1 12">Nucleus</location>
    </subcellularLocation>
</comment>
<dbReference type="EMBL" id="CR382125">
    <property type="protein sequence ID" value="CAG99939.1"/>
    <property type="molecule type" value="Genomic_DNA"/>
</dbReference>
<evidence type="ECO:0000256" key="10">
    <source>
        <dbReference type="ARBA" id="ARBA00023242"/>
    </source>
</evidence>
<dbReference type="InterPro" id="IPR002717">
    <property type="entry name" value="HAT_MYST-type"/>
</dbReference>
<sequence length="732" mass="84322">MTTSKRNRLLKELLIDDNIHSKVQADLWDAGDGGVRRKRTRDRHDKSSDHIGYNGADDSGVQPEKNKDKKLKTIVIPSDWNEMNSHVQFSDDRRIITIRYNPLKLLDFNQVLNRGSDLDVKVPSIPLNGIDFEIYETENLLTSLDNDAQFPYRGAIENKQDYTTHRTIPRVKDREFFLTLLRKSQTAARFNGNTLLAFPNDEAHNQDKKRLKPTALMHSAKTTNVEYVYFQNYEIKTWYKAPYPEEYNKNEIIYICDKCLKYMSSKYVYYRHQLKCDYIHPPGNQIYRDMDQGFAIWEVDGRENVIYCQNLCLLAKLFLNSKTLYYDVEPFMFYTITVWEDEEWKFVGYFSKEKLNSTGYNLSCILTLPHFQRRGIGHLLMDFSYLLSRREFKLGTPEKPLSDLGLVSYRIYWKNKMVQTLNMLFEELGDSFACTIDDLSNLTGMNHSDVIFGLEQIGCLYKYNDEASGKCKYAVKVEDWDILCQLFEQSRAKMKYTLDPSRFVWKHVIFGPSCGINAVGTMVETNVSQQRITSAAGSTAADPFKQSISVLTNFMSDDLADPRTMEEAAMEKIKQQTIPVSLSDKSLVRAYTLPSNIKEKIIKASKIKPEFKQLNTKLGGTIPALNEGTPSGDASDAKTLISGGMHDDINGDEQEIEEEFEEADGLEDEGFSLDDAEAEEYSDDDEDDDQVPPPPEEIATPRVSRSLRKLRQHNPVENEVQQRPQRVLRNRV</sequence>
<dbReference type="InterPro" id="IPR050603">
    <property type="entry name" value="MYST_HAT"/>
</dbReference>
<evidence type="ECO:0000256" key="11">
    <source>
        <dbReference type="PIRSR" id="PIRSR602717-51"/>
    </source>
</evidence>
<evidence type="ECO:0000256" key="3">
    <source>
        <dbReference type="ARBA" id="ARBA00013184"/>
    </source>
</evidence>
<proteinExistence type="inferred from homology"/>
<dbReference type="KEGG" id="kla:KLLA0_E19911g"/>
<keyword evidence="7" id="KW-0862">Zinc</keyword>
<dbReference type="PANTHER" id="PTHR10615">
    <property type="entry name" value="HISTONE ACETYLTRANSFERASE"/>
    <property type="match status" value="1"/>
</dbReference>
<evidence type="ECO:0000256" key="2">
    <source>
        <dbReference type="ARBA" id="ARBA00010107"/>
    </source>
</evidence>
<keyword evidence="4" id="KW-0808">Transferase</keyword>
<dbReference type="HOGENOM" id="CLU_014892_0_1_1"/>
<accession>Q6CMI7</accession>
<evidence type="ECO:0000313" key="15">
    <source>
        <dbReference type="EMBL" id="CAG99939.1"/>
    </source>
</evidence>
<evidence type="ECO:0000256" key="9">
    <source>
        <dbReference type="ARBA" id="ARBA00022990"/>
    </source>
</evidence>
<feature type="region of interest" description="Disordered" evidence="13">
    <location>
        <begin position="621"/>
        <end position="732"/>
    </location>
</feature>
<feature type="active site" description="Proton donor/acceptor" evidence="11">
    <location>
        <position position="398"/>
    </location>
</feature>
<dbReference type="OMA" id="TDYNLSC"/>
<dbReference type="GO" id="GO:0005634">
    <property type="term" value="C:nucleus"/>
    <property type="evidence" value="ECO:0007669"/>
    <property type="project" value="UniProtKB-SubCell"/>
</dbReference>
<evidence type="ECO:0000259" key="14">
    <source>
        <dbReference type="PROSITE" id="PS51726"/>
    </source>
</evidence>
<dbReference type="GO" id="GO:1990467">
    <property type="term" value="C:NuA3a histone acetyltransferase complex"/>
    <property type="evidence" value="ECO:0007669"/>
    <property type="project" value="TreeGrafter"/>
</dbReference>
<feature type="region of interest" description="Disordered" evidence="13">
    <location>
        <begin position="32"/>
        <end position="68"/>
    </location>
</feature>
<feature type="compositionally biased region" description="Acidic residues" evidence="13">
    <location>
        <begin position="650"/>
        <end position="690"/>
    </location>
</feature>
<evidence type="ECO:0000256" key="1">
    <source>
        <dbReference type="ARBA" id="ARBA00004123"/>
    </source>
</evidence>
<evidence type="ECO:0000256" key="13">
    <source>
        <dbReference type="SAM" id="MobiDB-lite"/>
    </source>
</evidence>
<organism evidence="15 16">
    <name type="scientific">Kluyveromyces lactis (strain ATCC 8585 / CBS 2359 / DSM 70799 / NBRC 1267 / NRRL Y-1140 / WM37)</name>
    <name type="common">Yeast</name>
    <name type="synonym">Candida sphaerica</name>
    <dbReference type="NCBI Taxonomy" id="284590"/>
    <lineage>
        <taxon>Eukaryota</taxon>
        <taxon>Fungi</taxon>
        <taxon>Dikarya</taxon>
        <taxon>Ascomycota</taxon>
        <taxon>Saccharomycotina</taxon>
        <taxon>Saccharomycetes</taxon>
        <taxon>Saccharomycetales</taxon>
        <taxon>Saccharomycetaceae</taxon>
        <taxon>Kluyveromyces</taxon>
    </lineage>
</organism>
<dbReference type="InterPro" id="IPR016181">
    <property type="entry name" value="Acyl_CoA_acyltransferase"/>
</dbReference>
<evidence type="ECO:0000256" key="12">
    <source>
        <dbReference type="RuleBase" id="RU361211"/>
    </source>
</evidence>
<dbReference type="Proteomes" id="UP000000598">
    <property type="component" value="Chromosome E"/>
</dbReference>
<dbReference type="FunFam" id="3.40.630.30:FF:000001">
    <property type="entry name" value="Histone acetyltransferase"/>
    <property type="match status" value="1"/>
</dbReference>
<dbReference type="SUPFAM" id="SSF55729">
    <property type="entry name" value="Acyl-CoA N-acyltransferases (Nat)"/>
    <property type="match status" value="1"/>
</dbReference>
<comment type="catalytic activity">
    <reaction evidence="12">
        <text>L-lysyl-[protein] + acetyl-CoA = N(6)-acetyl-L-lysyl-[protein] + CoA + H(+)</text>
        <dbReference type="Rhea" id="RHEA:45948"/>
        <dbReference type="Rhea" id="RHEA-COMP:9752"/>
        <dbReference type="Rhea" id="RHEA-COMP:10731"/>
        <dbReference type="ChEBI" id="CHEBI:15378"/>
        <dbReference type="ChEBI" id="CHEBI:29969"/>
        <dbReference type="ChEBI" id="CHEBI:57287"/>
        <dbReference type="ChEBI" id="CHEBI:57288"/>
        <dbReference type="ChEBI" id="CHEBI:61930"/>
        <dbReference type="EC" id="2.3.1.48"/>
    </reaction>
</comment>
<dbReference type="Gene3D" id="3.30.60.60">
    <property type="entry name" value="N-acetyl transferase-like"/>
    <property type="match status" value="1"/>
</dbReference>
<dbReference type="PANTHER" id="PTHR10615:SF161">
    <property type="entry name" value="HISTONE ACETYLTRANSFERASE KAT7"/>
    <property type="match status" value="1"/>
</dbReference>
<dbReference type="GO" id="GO:0006357">
    <property type="term" value="P:regulation of transcription by RNA polymerase II"/>
    <property type="evidence" value="ECO:0007669"/>
    <property type="project" value="TreeGrafter"/>
</dbReference>
<dbReference type="EC" id="2.3.1.48" evidence="3 12"/>
<dbReference type="GO" id="GO:0004402">
    <property type="term" value="F:histone acetyltransferase activity"/>
    <property type="evidence" value="ECO:0007669"/>
    <property type="project" value="InterPro"/>
</dbReference>
<dbReference type="eggNOG" id="KOG2747">
    <property type="taxonomic scope" value="Eukaryota"/>
</dbReference>
<dbReference type="FunFam" id="3.30.60.60:FF:000001">
    <property type="entry name" value="Histone acetyltransferase"/>
    <property type="match status" value="1"/>
</dbReference>
<dbReference type="Gene3D" id="1.10.10.10">
    <property type="entry name" value="Winged helix-like DNA-binding domain superfamily/Winged helix DNA-binding domain"/>
    <property type="match status" value="1"/>
</dbReference>
<keyword evidence="5" id="KW-0479">Metal-binding</keyword>
<protein>
    <recommendedName>
        <fullName evidence="3 12">Histone acetyltransferase</fullName>
        <ecNumber evidence="3 12">2.3.1.48</ecNumber>
    </recommendedName>
</protein>
<keyword evidence="8" id="KW-0156">Chromatin regulator</keyword>
<dbReference type="GO" id="GO:0031507">
    <property type="term" value="P:heterochromatin formation"/>
    <property type="evidence" value="ECO:0007669"/>
    <property type="project" value="UniProtKB-ARBA"/>
</dbReference>
<dbReference type="STRING" id="284590.Q6CMI7"/>
<gene>
    <name evidence="15" type="ORF">KLLA0_E19911g</name>
</gene>
<keyword evidence="6" id="KW-0863">Zinc-finger</keyword>
<dbReference type="Pfam" id="PF17772">
    <property type="entry name" value="zf-MYST"/>
    <property type="match status" value="1"/>
</dbReference>
<dbReference type="Gene3D" id="3.40.630.30">
    <property type="match status" value="1"/>
</dbReference>
<comment type="similarity">
    <text evidence="2 12">Belongs to the MYST (SAS/MOZ) family.</text>
</comment>
<feature type="domain" description="MYST-type HAT" evidence="14">
    <location>
        <begin position="220"/>
        <end position="507"/>
    </location>
</feature>
<evidence type="ECO:0000256" key="4">
    <source>
        <dbReference type="ARBA" id="ARBA00022679"/>
    </source>
</evidence>
<evidence type="ECO:0000256" key="5">
    <source>
        <dbReference type="ARBA" id="ARBA00022723"/>
    </source>
</evidence>
<dbReference type="PaxDb" id="284590-Q6CMI7"/>
<dbReference type="CDD" id="cd04301">
    <property type="entry name" value="NAT_SF"/>
    <property type="match status" value="1"/>
</dbReference>
<dbReference type="GO" id="GO:0003682">
    <property type="term" value="F:chromatin binding"/>
    <property type="evidence" value="ECO:0007669"/>
    <property type="project" value="TreeGrafter"/>
</dbReference>
<evidence type="ECO:0000256" key="6">
    <source>
        <dbReference type="ARBA" id="ARBA00022771"/>
    </source>
</evidence>
<keyword evidence="16" id="KW-1185">Reference proteome</keyword>
<dbReference type="GO" id="GO:0008270">
    <property type="term" value="F:zinc ion binding"/>
    <property type="evidence" value="ECO:0007669"/>
    <property type="project" value="UniProtKB-KW"/>
</dbReference>
<dbReference type="Pfam" id="PF01853">
    <property type="entry name" value="MOZ_SAS"/>
    <property type="match status" value="1"/>
</dbReference>
<dbReference type="FunCoup" id="Q6CMI7">
    <property type="interactions" value="177"/>
</dbReference>
<dbReference type="PROSITE" id="PS51726">
    <property type="entry name" value="MYST_HAT"/>
    <property type="match status" value="1"/>
</dbReference>
<dbReference type="InParanoid" id="Q6CMI7"/>
<dbReference type="InterPro" id="IPR040706">
    <property type="entry name" value="Zf-MYST"/>
</dbReference>
<evidence type="ECO:0000313" key="16">
    <source>
        <dbReference type="Proteomes" id="UP000000598"/>
    </source>
</evidence>
<dbReference type="AlphaFoldDB" id="Q6CMI7"/>
<keyword evidence="10 12" id="KW-0539">Nucleus</keyword>
<dbReference type="InterPro" id="IPR036388">
    <property type="entry name" value="WH-like_DNA-bd_sf"/>
</dbReference>